<feature type="domain" description="C3H1-type" evidence="12">
    <location>
        <begin position="308"/>
        <end position="334"/>
    </location>
</feature>
<reference evidence="14" key="1">
    <citation type="submission" date="2023-03" db="EMBL/GenBank/DDBJ databases">
        <title>Massive genome expansion in bonnet fungi (Mycena s.s.) driven by repeated elements and novel gene families across ecological guilds.</title>
        <authorList>
            <consortium name="Lawrence Berkeley National Laboratory"/>
            <person name="Harder C.B."/>
            <person name="Miyauchi S."/>
            <person name="Viragh M."/>
            <person name="Kuo A."/>
            <person name="Thoen E."/>
            <person name="Andreopoulos B."/>
            <person name="Lu D."/>
            <person name="Skrede I."/>
            <person name="Drula E."/>
            <person name="Henrissat B."/>
            <person name="Morin E."/>
            <person name="Kohler A."/>
            <person name="Barry K."/>
            <person name="LaButti K."/>
            <person name="Morin E."/>
            <person name="Salamov A."/>
            <person name="Lipzen A."/>
            <person name="Mereny Z."/>
            <person name="Hegedus B."/>
            <person name="Baldrian P."/>
            <person name="Stursova M."/>
            <person name="Weitz H."/>
            <person name="Taylor A."/>
            <person name="Grigoriev I.V."/>
            <person name="Nagy L.G."/>
            <person name="Martin F."/>
            <person name="Kauserud H."/>
        </authorList>
    </citation>
    <scope>NUCLEOTIDE SEQUENCE</scope>
    <source>
        <strain evidence="14">9284</strain>
    </source>
</reference>
<gene>
    <name evidence="14" type="ORF">FB45DRAFT_454457</name>
</gene>
<evidence type="ECO:0000256" key="6">
    <source>
        <dbReference type="ARBA" id="ARBA00022771"/>
    </source>
</evidence>
<feature type="domain" description="RING-type" evidence="11">
    <location>
        <begin position="841"/>
        <end position="882"/>
    </location>
</feature>
<dbReference type="SMART" id="SM00356">
    <property type="entry name" value="ZnF_C3H1"/>
    <property type="match status" value="4"/>
</dbReference>
<feature type="compositionally biased region" description="Basic and acidic residues" evidence="10">
    <location>
        <begin position="128"/>
        <end position="143"/>
    </location>
</feature>
<evidence type="ECO:0000256" key="3">
    <source>
        <dbReference type="ARBA" id="ARBA00022679"/>
    </source>
</evidence>
<feature type="zinc finger region" description="C3H1-type" evidence="9">
    <location>
        <begin position="70"/>
        <end position="98"/>
    </location>
</feature>
<evidence type="ECO:0000313" key="15">
    <source>
        <dbReference type="Proteomes" id="UP001221142"/>
    </source>
</evidence>
<dbReference type="Pfam" id="PF13923">
    <property type="entry name" value="zf-C3HC4_2"/>
    <property type="match status" value="1"/>
</dbReference>
<name>A0AAD7C2E1_9AGAR</name>
<dbReference type="InterPro" id="IPR013083">
    <property type="entry name" value="Znf_RING/FYVE/PHD"/>
</dbReference>
<dbReference type="GO" id="GO:0061630">
    <property type="term" value="F:ubiquitin protein ligase activity"/>
    <property type="evidence" value="ECO:0007669"/>
    <property type="project" value="UniProtKB-EC"/>
</dbReference>
<feature type="compositionally biased region" description="Polar residues" evidence="10">
    <location>
        <begin position="58"/>
        <end position="69"/>
    </location>
</feature>
<feature type="region of interest" description="Disordered" evidence="10">
    <location>
        <begin position="98"/>
        <end position="143"/>
    </location>
</feature>
<comment type="catalytic activity">
    <reaction evidence="1">
        <text>[E2 ubiquitin-conjugating enzyme]-S-ubiquitinyl-L-cysteine + [acceptor protein]-L-lysine = [E2 ubiquitin-conjugating enzyme]-L-cysteine + [acceptor protein]-N(6)-ubiquitinyl-L-lysine.</text>
        <dbReference type="EC" id="2.3.2.31"/>
    </reaction>
</comment>
<dbReference type="EMBL" id="JARKIF010000006">
    <property type="protein sequence ID" value="KAJ7637058.1"/>
    <property type="molecule type" value="Genomic_DNA"/>
</dbReference>
<evidence type="ECO:0000256" key="8">
    <source>
        <dbReference type="ARBA" id="ARBA00022833"/>
    </source>
</evidence>
<dbReference type="SMART" id="SM00647">
    <property type="entry name" value="IBR"/>
    <property type="match status" value="2"/>
</dbReference>
<keyword evidence="8 9" id="KW-0862">Zinc</keyword>
<evidence type="ECO:0000259" key="11">
    <source>
        <dbReference type="PROSITE" id="PS50089"/>
    </source>
</evidence>
<keyword evidence="7" id="KW-0833">Ubl conjugation pathway</keyword>
<dbReference type="Gene3D" id="1.20.120.1750">
    <property type="match status" value="1"/>
</dbReference>
<dbReference type="Gene3D" id="3.30.1370.210">
    <property type="match status" value="2"/>
</dbReference>
<dbReference type="GO" id="GO:0003676">
    <property type="term" value="F:nucleic acid binding"/>
    <property type="evidence" value="ECO:0007669"/>
    <property type="project" value="InterPro"/>
</dbReference>
<dbReference type="Proteomes" id="UP001221142">
    <property type="component" value="Unassembled WGS sequence"/>
</dbReference>
<dbReference type="PROSITE" id="PS51873">
    <property type="entry name" value="TRIAD"/>
    <property type="match status" value="1"/>
</dbReference>
<evidence type="ECO:0000256" key="10">
    <source>
        <dbReference type="SAM" id="MobiDB-lite"/>
    </source>
</evidence>
<feature type="domain" description="C3H1-type" evidence="12">
    <location>
        <begin position="21"/>
        <end position="47"/>
    </location>
</feature>
<dbReference type="SUPFAM" id="SSF57850">
    <property type="entry name" value="RING/U-box"/>
    <property type="match status" value="2"/>
</dbReference>
<dbReference type="InterPro" id="IPR031127">
    <property type="entry name" value="E3_UB_ligase_RBR"/>
</dbReference>
<comment type="caution">
    <text evidence="14">The sequence shown here is derived from an EMBL/GenBank/DDBJ whole genome shotgun (WGS) entry which is preliminary data.</text>
</comment>
<dbReference type="InterPro" id="IPR002867">
    <property type="entry name" value="IBR_dom"/>
</dbReference>
<feature type="domain" description="RING-type" evidence="13">
    <location>
        <begin position="837"/>
        <end position="1048"/>
    </location>
</feature>
<dbReference type="InterPro" id="IPR001841">
    <property type="entry name" value="Znf_RING"/>
</dbReference>
<evidence type="ECO:0000259" key="13">
    <source>
        <dbReference type="PROSITE" id="PS51873"/>
    </source>
</evidence>
<dbReference type="SUPFAM" id="SSF54928">
    <property type="entry name" value="RNA-binding domain, RBD"/>
    <property type="match status" value="1"/>
</dbReference>
<keyword evidence="3" id="KW-0808">Transferase</keyword>
<dbReference type="InterPro" id="IPR000571">
    <property type="entry name" value="Znf_CCCH"/>
</dbReference>
<organism evidence="14 15">
    <name type="scientific">Roridomyces roridus</name>
    <dbReference type="NCBI Taxonomy" id="1738132"/>
    <lineage>
        <taxon>Eukaryota</taxon>
        <taxon>Fungi</taxon>
        <taxon>Dikarya</taxon>
        <taxon>Basidiomycota</taxon>
        <taxon>Agaricomycotina</taxon>
        <taxon>Agaricomycetes</taxon>
        <taxon>Agaricomycetidae</taxon>
        <taxon>Agaricales</taxon>
        <taxon>Marasmiineae</taxon>
        <taxon>Mycenaceae</taxon>
        <taxon>Roridomyces</taxon>
    </lineage>
</organism>
<feature type="zinc finger region" description="C3H1-type" evidence="9">
    <location>
        <begin position="21"/>
        <end position="47"/>
    </location>
</feature>
<dbReference type="AlphaFoldDB" id="A0AAD7C2E1"/>
<dbReference type="CDD" id="cd22585">
    <property type="entry name" value="Rcat_RBR_DEAH12-like"/>
    <property type="match status" value="1"/>
</dbReference>
<evidence type="ECO:0000256" key="4">
    <source>
        <dbReference type="ARBA" id="ARBA00022723"/>
    </source>
</evidence>
<evidence type="ECO:0000313" key="14">
    <source>
        <dbReference type="EMBL" id="KAJ7637058.1"/>
    </source>
</evidence>
<feature type="zinc finger region" description="C3H1-type" evidence="9">
    <location>
        <begin position="142"/>
        <end position="167"/>
    </location>
</feature>
<keyword evidence="4 9" id="KW-0479">Metal-binding</keyword>
<dbReference type="SMART" id="SM00184">
    <property type="entry name" value="RING"/>
    <property type="match status" value="1"/>
</dbReference>
<dbReference type="Gene3D" id="3.30.40.10">
    <property type="entry name" value="Zinc/RING finger domain, C3HC4 (zinc finger)"/>
    <property type="match status" value="1"/>
</dbReference>
<accession>A0AAD7C2E1</accession>
<dbReference type="Pfam" id="PF22191">
    <property type="entry name" value="IBR_1"/>
    <property type="match status" value="1"/>
</dbReference>
<dbReference type="GO" id="GO:0016567">
    <property type="term" value="P:protein ubiquitination"/>
    <property type="evidence" value="ECO:0007669"/>
    <property type="project" value="InterPro"/>
</dbReference>
<keyword evidence="6 9" id="KW-0863">Zinc-finger</keyword>
<dbReference type="InterPro" id="IPR044066">
    <property type="entry name" value="TRIAD_supradom"/>
</dbReference>
<dbReference type="PROSITE" id="PS50103">
    <property type="entry name" value="ZF_C3H1"/>
    <property type="match status" value="4"/>
</dbReference>
<dbReference type="CDD" id="cd20335">
    <property type="entry name" value="BRcat_RBR"/>
    <property type="match status" value="1"/>
</dbReference>
<evidence type="ECO:0000256" key="9">
    <source>
        <dbReference type="PROSITE-ProRule" id="PRU00723"/>
    </source>
</evidence>
<proteinExistence type="predicted"/>
<evidence type="ECO:0000256" key="1">
    <source>
        <dbReference type="ARBA" id="ARBA00001798"/>
    </source>
</evidence>
<feature type="domain" description="C3H1-type" evidence="12">
    <location>
        <begin position="142"/>
        <end position="167"/>
    </location>
</feature>
<dbReference type="InterPro" id="IPR035979">
    <property type="entry name" value="RBD_domain_sf"/>
</dbReference>
<dbReference type="PROSITE" id="PS50089">
    <property type="entry name" value="ZF_RING_2"/>
    <property type="match status" value="1"/>
</dbReference>
<feature type="zinc finger region" description="C3H1-type" evidence="9">
    <location>
        <begin position="308"/>
        <end position="334"/>
    </location>
</feature>
<dbReference type="PROSITE" id="PS00028">
    <property type="entry name" value="ZINC_FINGER_C2H2_1"/>
    <property type="match status" value="1"/>
</dbReference>
<sequence length="1048" mass="116567">MEPVPSFRVSTTTESSGDQRPENLEVCRKFMKGRCQRLNCPYIHSVPRTDLESKPTTDVEGQNKSTTRADSVRAICQDDFIRNTCPRGSDCPYVHVSGTEESNSTPLRPVPPIQGARDQSSRPMARIDGGRDEAKNLRSEVKSKKACPDFLRGQCRREKCPQLHVHLRDQPPSVVLTPTPAVPSVGSFLVTVDRSLTEGYMKISNPPFSVRSQPLQSVPPVVRIPQVGPRLNESKSSIVVRLPKPHSAPAEAIRNGVDDGFTWGDPGFWRPVNWGNSSTSSEDSLTEASALQSKNAISVATGTKHPPPRSQETCRRWLRGQCPFHHCYYTHGDLEYESSTPETSPSPPELPLSITIHDHTKVVLGGGFTIHDVTTSVETPWIILSDIPARVKEPAVRSLLARFGSVQDIRFPAAPGKDFMLIRARFSTPAEALHASTDLDRSTAFGTRITARMPVNSRNGMRHIQDSTVRIQWEAPSKVAYGGYPDLRRAHEAISATRLPCEDYYVHASVHVGLPSIGPVTVKFSNLPPGANDESMKRFSQPDDIMWERPNYSELDPAVDGVRRILKSIGDLRELDVLPPPYSHGLIRAYATFSSPSVARSAAANLHGRKPPWTGHTRVSARHVQTLIYRLTVEEYDKDASLIEKLREAAFRTGFCMAVVVRRLITGVVIRLSAEGIKALGWLKAEFEAISRGEILRQDGVAVWDTFFGLPFAAGYMSTIRVSQPEVRIHVDPVRRILRIFGTSQQRAHVRGMLLQKMADLKSQRVHVIRIPGRVVNTFIITHLAKLHKRFGAENIYVDMWQRTVTLRGGDQLFKAGTEAIHDVQQSSLARLPYRPNIVECPVCFNQVVSPITLPCGHTWCRGCFIQYLLSAVESRRFPLNCLGDEAKCTESIPLSTARSTLQPNEFNLVVEAALATYVHTHAKELHYCPSPDCSQIYRTGPKGTVVQCPSCLLRICPHCHAEAHDGFDCADRDGGNKLFKEWAARHDVKNCPGCDIPIERDEGCNHVTCIQCQTHICWVCLKTFPKGEGIYKHMRSEHGGIGLGEFG</sequence>
<dbReference type="PANTHER" id="PTHR11685">
    <property type="entry name" value="RBR FAMILY RING FINGER AND IBR DOMAIN-CONTAINING"/>
    <property type="match status" value="1"/>
</dbReference>
<keyword evidence="5" id="KW-0677">Repeat</keyword>
<keyword evidence="15" id="KW-1185">Reference proteome</keyword>
<feature type="region of interest" description="Disordered" evidence="10">
    <location>
        <begin position="47"/>
        <end position="69"/>
    </location>
</feature>
<protein>
    <recommendedName>
        <fullName evidence="2">RBR-type E3 ubiquitin transferase</fullName>
        <ecNumber evidence="2">2.3.2.31</ecNumber>
    </recommendedName>
</protein>
<dbReference type="Pfam" id="PF01485">
    <property type="entry name" value="IBR"/>
    <property type="match status" value="1"/>
</dbReference>
<feature type="compositionally biased region" description="Basic and acidic residues" evidence="10">
    <location>
        <begin position="47"/>
        <end position="57"/>
    </location>
</feature>
<feature type="domain" description="C3H1-type" evidence="12">
    <location>
        <begin position="70"/>
        <end position="98"/>
    </location>
</feature>
<evidence type="ECO:0000256" key="5">
    <source>
        <dbReference type="ARBA" id="ARBA00022737"/>
    </source>
</evidence>
<evidence type="ECO:0000259" key="12">
    <source>
        <dbReference type="PROSITE" id="PS50103"/>
    </source>
</evidence>
<dbReference type="InterPro" id="IPR013087">
    <property type="entry name" value="Znf_C2H2_type"/>
</dbReference>
<dbReference type="GO" id="GO:0008270">
    <property type="term" value="F:zinc ion binding"/>
    <property type="evidence" value="ECO:0007669"/>
    <property type="project" value="UniProtKB-KW"/>
</dbReference>
<evidence type="ECO:0000256" key="7">
    <source>
        <dbReference type="ARBA" id="ARBA00022786"/>
    </source>
</evidence>
<dbReference type="EC" id="2.3.2.31" evidence="2"/>
<feature type="region of interest" description="Disordered" evidence="10">
    <location>
        <begin position="1"/>
        <end position="21"/>
    </location>
</feature>
<evidence type="ECO:0000256" key="2">
    <source>
        <dbReference type="ARBA" id="ARBA00012251"/>
    </source>
</evidence>